<organism evidence="11 12">
    <name type="scientific">Staphylotrichum longicolle</name>
    <dbReference type="NCBI Taxonomy" id="669026"/>
    <lineage>
        <taxon>Eukaryota</taxon>
        <taxon>Fungi</taxon>
        <taxon>Dikarya</taxon>
        <taxon>Ascomycota</taxon>
        <taxon>Pezizomycotina</taxon>
        <taxon>Sordariomycetes</taxon>
        <taxon>Sordariomycetidae</taxon>
        <taxon>Sordariales</taxon>
        <taxon>Chaetomiaceae</taxon>
        <taxon>Staphylotrichum</taxon>
    </lineage>
</organism>
<evidence type="ECO:0000256" key="8">
    <source>
        <dbReference type="PROSITE-ProRule" id="PRU00023"/>
    </source>
</evidence>
<dbReference type="Proteomes" id="UP001197093">
    <property type="component" value="Unassembled WGS sequence"/>
</dbReference>
<evidence type="ECO:0000256" key="1">
    <source>
        <dbReference type="ARBA" id="ARBA00004173"/>
    </source>
</evidence>
<comment type="similarity">
    <text evidence="4">Belongs to the putative lipase ROG1 family.</text>
</comment>
<evidence type="ECO:0000256" key="4">
    <source>
        <dbReference type="ARBA" id="ARBA00007920"/>
    </source>
</evidence>
<sequence>MFRRLISRNKKDKSPSPSPSPGVPDARSVIGEPSAPIPRSSHEVDEPWGLKLWVAGDDPKIDIVAIHGLNGHRENTWKLNGKIWLRDFLPERIPNARVYTWGYDANTHSWTEISKQLLYDHAINLIQELSLERRLTRTQERPIIFIAHSLGGLVLKSALIHAASTRPGHLEDHKAIFVSTYGILFVGTPHQGGQGVAWGRRLAAVASVFVNTNASLLQHLERDSEFLQSQLDQYLSISDEFVTKFAYETLATPLPTGGSMVVVPKPSAVVPGARDAEAIAIMRNHVDMVRASSPEDSNYKTLSGHLFLMAEQAGPKVLAKWRIERRTHTGPTQTTPQGGLSAPAPAPQSRHNQNRATEDPDDEEESSSGGGTSYSLEHMSLLHRAALMGANDMVQELLESSEDPDSRTADGFTPLHLAASSDNAEGLQLLLAAGADVGARGGHGISPLWLATQEGSARAVAELLRLAGPPLDIDQANSTGQTPLMVAAVKGHVGILGMLLDAGADAHRPDARQGWTALHMAAINNQLASVQEILARRPGDRALLLEAASVTGVRPLQCANACHNPAIAAALLDAGADIDAADHNGITTLRQAVQNADADMVDLLLARGARTDIPSANGISLVDTARLLRNDDIVARLRSHGGA</sequence>
<feature type="compositionally biased region" description="Basic residues" evidence="9">
    <location>
        <begin position="1"/>
        <end position="11"/>
    </location>
</feature>
<dbReference type="PROSITE" id="PS50297">
    <property type="entry name" value="ANK_REP_REGION"/>
    <property type="match status" value="3"/>
</dbReference>
<dbReference type="GO" id="GO:0016020">
    <property type="term" value="C:membrane"/>
    <property type="evidence" value="ECO:0007669"/>
    <property type="project" value="UniProtKB-SubCell"/>
</dbReference>
<comment type="caution">
    <text evidence="11">The sequence shown here is derived from an EMBL/GenBank/DDBJ whole genome shotgun (WGS) entry which is preliminary data.</text>
</comment>
<dbReference type="InterPro" id="IPR007751">
    <property type="entry name" value="DUF676_lipase-like"/>
</dbReference>
<dbReference type="PRINTS" id="PR01415">
    <property type="entry name" value="ANKYRIN"/>
</dbReference>
<evidence type="ECO:0000256" key="6">
    <source>
        <dbReference type="ARBA" id="ARBA00023128"/>
    </source>
</evidence>
<feature type="compositionally biased region" description="Low complexity" evidence="9">
    <location>
        <begin position="329"/>
        <end position="339"/>
    </location>
</feature>
<dbReference type="Gene3D" id="1.25.40.20">
    <property type="entry name" value="Ankyrin repeat-containing domain"/>
    <property type="match status" value="3"/>
</dbReference>
<dbReference type="SUPFAM" id="SSF48403">
    <property type="entry name" value="Ankyrin repeat"/>
    <property type="match status" value="1"/>
</dbReference>
<protein>
    <recommendedName>
        <fullName evidence="10">DUF676 domain-containing protein</fullName>
    </recommendedName>
</protein>
<dbReference type="InterPro" id="IPR052374">
    <property type="entry name" value="SERAC1"/>
</dbReference>
<evidence type="ECO:0000256" key="9">
    <source>
        <dbReference type="SAM" id="MobiDB-lite"/>
    </source>
</evidence>
<keyword evidence="12" id="KW-1185">Reference proteome</keyword>
<dbReference type="EMBL" id="JAHCVI010000001">
    <property type="protein sequence ID" value="KAG7294395.1"/>
    <property type="molecule type" value="Genomic_DNA"/>
</dbReference>
<reference evidence="11" key="1">
    <citation type="submission" date="2023-02" db="EMBL/GenBank/DDBJ databases">
        <authorList>
            <person name="Palmer J.M."/>
        </authorList>
    </citation>
    <scope>NUCLEOTIDE SEQUENCE</scope>
    <source>
        <strain evidence="11">FW57</strain>
    </source>
</reference>
<evidence type="ECO:0000256" key="2">
    <source>
        <dbReference type="ARBA" id="ARBA00004240"/>
    </source>
</evidence>
<dbReference type="InterPro" id="IPR036770">
    <property type="entry name" value="Ankyrin_rpt-contain_sf"/>
</dbReference>
<dbReference type="GO" id="GO:0005783">
    <property type="term" value="C:endoplasmic reticulum"/>
    <property type="evidence" value="ECO:0007669"/>
    <property type="project" value="UniProtKB-SubCell"/>
</dbReference>
<dbReference type="InterPro" id="IPR002110">
    <property type="entry name" value="Ankyrin_rpt"/>
</dbReference>
<feature type="region of interest" description="Disordered" evidence="9">
    <location>
        <begin position="328"/>
        <end position="374"/>
    </location>
</feature>
<dbReference type="PANTHER" id="PTHR48182:SF2">
    <property type="entry name" value="PROTEIN SERAC1"/>
    <property type="match status" value="1"/>
</dbReference>
<dbReference type="AlphaFoldDB" id="A0AAD4F852"/>
<dbReference type="PANTHER" id="PTHR48182">
    <property type="entry name" value="PROTEIN SERAC1"/>
    <property type="match status" value="1"/>
</dbReference>
<feature type="repeat" description="ANK" evidence="8">
    <location>
        <begin position="584"/>
        <end position="616"/>
    </location>
</feature>
<keyword evidence="8" id="KW-0040">ANK repeat</keyword>
<dbReference type="GO" id="GO:0005739">
    <property type="term" value="C:mitochondrion"/>
    <property type="evidence" value="ECO:0007669"/>
    <property type="project" value="UniProtKB-SubCell"/>
</dbReference>
<keyword evidence="5" id="KW-0256">Endoplasmic reticulum</keyword>
<name>A0AAD4F852_9PEZI</name>
<evidence type="ECO:0000313" key="12">
    <source>
        <dbReference type="Proteomes" id="UP001197093"/>
    </source>
</evidence>
<gene>
    <name evidence="11" type="ORF">NEMBOFW57_004466</name>
</gene>
<dbReference type="Pfam" id="PF05057">
    <property type="entry name" value="DUF676"/>
    <property type="match status" value="1"/>
</dbReference>
<dbReference type="SUPFAM" id="SSF53474">
    <property type="entry name" value="alpha/beta-Hydrolases"/>
    <property type="match status" value="1"/>
</dbReference>
<keyword evidence="7" id="KW-0472">Membrane</keyword>
<feature type="repeat" description="ANK" evidence="8">
    <location>
        <begin position="410"/>
        <end position="442"/>
    </location>
</feature>
<evidence type="ECO:0000259" key="10">
    <source>
        <dbReference type="Pfam" id="PF05057"/>
    </source>
</evidence>
<evidence type="ECO:0000313" key="11">
    <source>
        <dbReference type="EMBL" id="KAG7294395.1"/>
    </source>
</evidence>
<feature type="repeat" description="ANK" evidence="8">
    <location>
        <begin position="479"/>
        <end position="511"/>
    </location>
</feature>
<evidence type="ECO:0000256" key="3">
    <source>
        <dbReference type="ARBA" id="ARBA00004370"/>
    </source>
</evidence>
<dbReference type="Pfam" id="PF13637">
    <property type="entry name" value="Ank_4"/>
    <property type="match status" value="1"/>
</dbReference>
<comment type="subcellular location">
    <subcellularLocation>
        <location evidence="2">Endoplasmic reticulum</location>
    </subcellularLocation>
    <subcellularLocation>
        <location evidence="3">Membrane</location>
    </subcellularLocation>
    <subcellularLocation>
        <location evidence="1">Mitochondrion</location>
    </subcellularLocation>
</comment>
<feature type="domain" description="DUF676" evidence="10">
    <location>
        <begin position="63"/>
        <end position="192"/>
    </location>
</feature>
<dbReference type="SMART" id="SM00248">
    <property type="entry name" value="ANK"/>
    <property type="match status" value="7"/>
</dbReference>
<accession>A0AAD4F852</accession>
<feature type="repeat" description="ANK" evidence="8">
    <location>
        <begin position="551"/>
        <end position="583"/>
    </location>
</feature>
<dbReference type="InterPro" id="IPR029058">
    <property type="entry name" value="AB_hydrolase_fold"/>
</dbReference>
<dbReference type="Pfam" id="PF12796">
    <property type="entry name" value="Ank_2"/>
    <property type="match status" value="2"/>
</dbReference>
<dbReference type="Gene3D" id="3.40.50.1820">
    <property type="entry name" value="alpha/beta hydrolase"/>
    <property type="match status" value="1"/>
</dbReference>
<evidence type="ECO:0000256" key="7">
    <source>
        <dbReference type="ARBA" id="ARBA00023136"/>
    </source>
</evidence>
<evidence type="ECO:0000256" key="5">
    <source>
        <dbReference type="ARBA" id="ARBA00022824"/>
    </source>
</evidence>
<keyword evidence="6" id="KW-0496">Mitochondrion</keyword>
<feature type="region of interest" description="Disordered" evidence="9">
    <location>
        <begin position="1"/>
        <end position="43"/>
    </location>
</feature>
<proteinExistence type="inferred from homology"/>
<dbReference type="PROSITE" id="PS50088">
    <property type="entry name" value="ANK_REPEAT"/>
    <property type="match status" value="4"/>
</dbReference>